<dbReference type="InterPro" id="IPR022894">
    <property type="entry name" value="Oligoribonuclease"/>
</dbReference>
<keyword evidence="3" id="KW-0378">Hydrolase</keyword>
<comment type="caution">
    <text evidence="7">The sequence shown here is derived from an EMBL/GenBank/DDBJ whole genome shotgun (WGS) entry which is preliminary data.</text>
</comment>
<dbReference type="SMART" id="SM00479">
    <property type="entry name" value="EXOIII"/>
    <property type="match status" value="1"/>
</dbReference>
<dbReference type="GO" id="GO:0003676">
    <property type="term" value="F:nucleic acid binding"/>
    <property type="evidence" value="ECO:0007669"/>
    <property type="project" value="InterPro"/>
</dbReference>
<evidence type="ECO:0000313" key="7">
    <source>
        <dbReference type="EMBL" id="SNX84007.1"/>
    </source>
</evidence>
<evidence type="ECO:0000259" key="6">
    <source>
        <dbReference type="SMART" id="SM00479"/>
    </source>
</evidence>
<dbReference type="InterPro" id="IPR012337">
    <property type="entry name" value="RNaseH-like_sf"/>
</dbReference>
<sequence>MSVSETMSPIPPPPATKKLDGSHGPLVWIDCEMTGLNIEKGDRLLEIACIITDGDLNPVDQGVSYVITTPKDVLDRMNAWCVNQHGISGLTEACLSPDHSYPHASVRAAILAYVRDRIAQPNAACLAGNTVHADKVFLVKEMPELVQHLHYRIVDVSTIKELVKRWYGSESDRVWQGQGKNMPNNNKNDDDANLVSKMDDQGDKKGDHRALNDIRASIAELKFYRQHVFQKP</sequence>
<dbReference type="PANTHER" id="PTHR11046">
    <property type="entry name" value="OLIGORIBONUCLEASE, MITOCHONDRIAL"/>
    <property type="match status" value="1"/>
</dbReference>
<dbReference type="Pfam" id="PF00929">
    <property type="entry name" value="RNase_T"/>
    <property type="match status" value="1"/>
</dbReference>
<dbReference type="NCBIfam" id="NF003765">
    <property type="entry name" value="PRK05359.1"/>
    <property type="match status" value="1"/>
</dbReference>
<evidence type="ECO:0000256" key="1">
    <source>
        <dbReference type="ARBA" id="ARBA00009921"/>
    </source>
</evidence>
<reference evidence="7" key="1">
    <citation type="submission" date="2023-10" db="EMBL/GenBank/DDBJ databases">
        <authorList>
            <person name="Guldener U."/>
        </authorList>
    </citation>
    <scope>NUCLEOTIDE SEQUENCE</scope>
    <source>
        <strain evidence="7">Mp4</strain>
    </source>
</reference>
<evidence type="ECO:0000256" key="2">
    <source>
        <dbReference type="ARBA" id="ARBA00022722"/>
    </source>
</evidence>
<dbReference type="GO" id="GO:0000175">
    <property type="term" value="F:3'-5'-RNA exonuclease activity"/>
    <property type="evidence" value="ECO:0007669"/>
    <property type="project" value="InterPro"/>
</dbReference>
<feature type="region of interest" description="Disordered" evidence="5">
    <location>
        <begin position="1"/>
        <end position="20"/>
    </location>
</feature>
<evidence type="ECO:0000313" key="8">
    <source>
        <dbReference type="Proteomes" id="UP001294444"/>
    </source>
</evidence>
<feature type="compositionally biased region" description="Basic and acidic residues" evidence="5">
    <location>
        <begin position="197"/>
        <end position="208"/>
    </location>
</feature>
<proteinExistence type="inferred from homology"/>
<dbReference type="EMBL" id="OAPG01000005">
    <property type="protein sequence ID" value="SNX84007.1"/>
    <property type="molecule type" value="Genomic_DNA"/>
</dbReference>
<feature type="domain" description="Exonuclease" evidence="6">
    <location>
        <begin position="25"/>
        <end position="230"/>
    </location>
</feature>
<dbReference type="AlphaFoldDB" id="A0AAJ4XKK6"/>
<keyword evidence="2" id="KW-0540">Nuclease</keyword>
<gene>
    <name evidence="7" type="ORF">MEPE_02715</name>
</gene>
<dbReference type="FunFam" id="3.30.420.10:FF:000003">
    <property type="entry name" value="Oligoribonuclease"/>
    <property type="match status" value="1"/>
</dbReference>
<dbReference type="CDD" id="cd06135">
    <property type="entry name" value="Orn"/>
    <property type="match status" value="1"/>
</dbReference>
<keyword evidence="8" id="KW-1185">Reference proteome</keyword>
<dbReference type="GO" id="GO:0005739">
    <property type="term" value="C:mitochondrion"/>
    <property type="evidence" value="ECO:0007669"/>
    <property type="project" value="TreeGrafter"/>
</dbReference>
<dbReference type="InterPro" id="IPR036397">
    <property type="entry name" value="RNaseH_sf"/>
</dbReference>
<dbReference type="SUPFAM" id="SSF53098">
    <property type="entry name" value="Ribonuclease H-like"/>
    <property type="match status" value="1"/>
</dbReference>
<evidence type="ECO:0000256" key="3">
    <source>
        <dbReference type="ARBA" id="ARBA00022801"/>
    </source>
</evidence>
<keyword evidence="4" id="KW-0269">Exonuclease</keyword>
<dbReference type="Proteomes" id="UP001294444">
    <property type="component" value="Unassembled WGS sequence"/>
</dbReference>
<dbReference type="Gene3D" id="3.30.420.10">
    <property type="entry name" value="Ribonuclease H-like superfamily/Ribonuclease H"/>
    <property type="match status" value="1"/>
</dbReference>
<dbReference type="InterPro" id="IPR013520">
    <property type="entry name" value="Ribonucl_H"/>
</dbReference>
<accession>A0AAJ4XKK6</accession>
<evidence type="ECO:0000256" key="4">
    <source>
        <dbReference type="ARBA" id="ARBA00022839"/>
    </source>
</evidence>
<name>A0AAJ4XKK6_9BASI</name>
<dbReference type="PANTHER" id="PTHR11046:SF0">
    <property type="entry name" value="OLIGORIBONUCLEASE, MITOCHONDRIAL"/>
    <property type="match status" value="1"/>
</dbReference>
<comment type="similarity">
    <text evidence="1">Belongs to the oligoribonuclease family.</text>
</comment>
<feature type="region of interest" description="Disordered" evidence="5">
    <location>
        <begin position="174"/>
        <end position="208"/>
    </location>
</feature>
<organism evidence="7 8">
    <name type="scientific">Melanopsichium pennsylvanicum</name>
    <dbReference type="NCBI Taxonomy" id="63383"/>
    <lineage>
        <taxon>Eukaryota</taxon>
        <taxon>Fungi</taxon>
        <taxon>Dikarya</taxon>
        <taxon>Basidiomycota</taxon>
        <taxon>Ustilaginomycotina</taxon>
        <taxon>Ustilaginomycetes</taxon>
        <taxon>Ustilaginales</taxon>
        <taxon>Ustilaginaceae</taxon>
        <taxon>Melanopsichium</taxon>
    </lineage>
</organism>
<protein>
    <submittedName>
        <fullName evidence="7">Related to REX2 - Oligoribonuclease, mitochondrial</fullName>
    </submittedName>
</protein>
<evidence type="ECO:0000256" key="5">
    <source>
        <dbReference type="SAM" id="MobiDB-lite"/>
    </source>
</evidence>